<dbReference type="CDD" id="cd00475">
    <property type="entry name" value="Cis_IPPS"/>
    <property type="match status" value="1"/>
</dbReference>
<comment type="similarity">
    <text evidence="4">Belongs to the UPP synthase family. Z-FPP synthase subfamily.</text>
</comment>
<comment type="cofactor">
    <cofactor evidence="5">
        <name>Mg(2+)</name>
        <dbReference type="ChEBI" id="CHEBI:18420"/>
    </cofactor>
    <text evidence="5">Binds 2 magnesium ions per subunit.</text>
</comment>
<comment type="subunit">
    <text evidence="5">Homodimer.</text>
</comment>
<feature type="binding site" evidence="5">
    <location>
        <begin position="95"/>
        <end position="98"/>
    </location>
    <ligand>
        <name>substrate</name>
    </ligand>
</feature>
<dbReference type="Gene3D" id="3.40.1180.10">
    <property type="entry name" value="Decaprenyl diphosphate synthase-like"/>
    <property type="match status" value="1"/>
</dbReference>
<dbReference type="PROSITE" id="PS01066">
    <property type="entry name" value="UPP_SYNTHASE"/>
    <property type="match status" value="1"/>
</dbReference>
<reference evidence="7" key="2">
    <citation type="submission" date="2020-09" db="EMBL/GenBank/DDBJ databases">
        <authorList>
            <person name="Sun Q."/>
            <person name="Ohkuma M."/>
        </authorList>
    </citation>
    <scope>NUCLEOTIDE SEQUENCE</scope>
    <source>
        <strain evidence="7">JCM 4490</strain>
    </source>
</reference>
<protein>
    <recommendedName>
        <fullName evidence="5">Isoprenyl transferase</fullName>
        <ecNumber evidence="5">2.5.1.-</ecNumber>
    </recommendedName>
</protein>
<keyword evidence="2 5" id="KW-0479">Metal-binding</keyword>
<evidence type="ECO:0000256" key="4">
    <source>
        <dbReference type="ARBA" id="ARBA00038453"/>
    </source>
</evidence>
<dbReference type="GO" id="GO:0016094">
    <property type="term" value="P:polyprenol biosynthetic process"/>
    <property type="evidence" value="ECO:0007669"/>
    <property type="project" value="TreeGrafter"/>
</dbReference>
<dbReference type="PANTHER" id="PTHR10291">
    <property type="entry name" value="DEHYDRODOLICHYL DIPHOSPHATE SYNTHASE FAMILY MEMBER"/>
    <property type="match status" value="1"/>
</dbReference>
<proteinExistence type="inferred from homology"/>
<organism evidence="7 8">
    <name type="scientific">Streptomyces lucensis JCM 4490</name>
    <dbReference type="NCBI Taxonomy" id="1306176"/>
    <lineage>
        <taxon>Bacteria</taxon>
        <taxon>Bacillati</taxon>
        <taxon>Actinomycetota</taxon>
        <taxon>Actinomycetes</taxon>
        <taxon>Kitasatosporales</taxon>
        <taxon>Streptomycetaceae</taxon>
        <taxon>Streptomyces</taxon>
    </lineage>
</organism>
<dbReference type="Pfam" id="PF01255">
    <property type="entry name" value="Prenyltransf"/>
    <property type="match status" value="1"/>
</dbReference>
<feature type="binding site" evidence="5">
    <location>
        <position position="263"/>
    </location>
    <ligand>
        <name>substrate</name>
    </ligand>
</feature>
<feature type="active site" description="Proton acceptor" evidence="5">
    <location>
        <position position="142"/>
    </location>
</feature>
<dbReference type="EC" id="2.5.1.-" evidence="5"/>
<dbReference type="AlphaFoldDB" id="A0A918IV35"/>
<dbReference type="InterPro" id="IPR018520">
    <property type="entry name" value="UPP_synth-like_CS"/>
</dbReference>
<dbReference type="SUPFAM" id="SSF64005">
    <property type="entry name" value="Undecaprenyl diphosphate synthase"/>
    <property type="match status" value="1"/>
</dbReference>
<dbReference type="InterPro" id="IPR036424">
    <property type="entry name" value="UPP_synth-like_sf"/>
</dbReference>
<dbReference type="GO" id="GO:0005886">
    <property type="term" value="C:plasma membrane"/>
    <property type="evidence" value="ECO:0007669"/>
    <property type="project" value="TreeGrafter"/>
</dbReference>
<dbReference type="InterPro" id="IPR001441">
    <property type="entry name" value="UPP_synth-like"/>
</dbReference>
<feature type="binding site" evidence="5">
    <location>
        <position position="94"/>
    </location>
    <ligand>
        <name>Mg(2+)</name>
        <dbReference type="ChEBI" id="CHEBI:18420"/>
    </ligand>
</feature>
<feature type="binding site" evidence="5">
    <location>
        <begin position="269"/>
        <end position="271"/>
    </location>
    <ligand>
        <name>substrate</name>
    </ligand>
</feature>
<dbReference type="EMBL" id="BMUE01000001">
    <property type="protein sequence ID" value="GGW31749.1"/>
    <property type="molecule type" value="Genomic_DNA"/>
</dbReference>
<evidence type="ECO:0000313" key="7">
    <source>
        <dbReference type="EMBL" id="GGW31749.1"/>
    </source>
</evidence>
<dbReference type="HAMAP" id="MF_01139">
    <property type="entry name" value="ISPT"/>
    <property type="match status" value="1"/>
</dbReference>
<reference evidence="7" key="1">
    <citation type="journal article" date="2014" name="Int. J. Syst. Evol. Microbiol.">
        <title>Complete genome sequence of Corynebacterium casei LMG S-19264T (=DSM 44701T), isolated from a smear-ripened cheese.</title>
        <authorList>
            <consortium name="US DOE Joint Genome Institute (JGI-PGF)"/>
            <person name="Walter F."/>
            <person name="Albersmeier A."/>
            <person name="Kalinowski J."/>
            <person name="Ruckert C."/>
        </authorList>
    </citation>
    <scope>NUCLEOTIDE SEQUENCE</scope>
    <source>
        <strain evidence="7">JCM 4490</strain>
    </source>
</reference>
<comment type="caution">
    <text evidence="7">The sequence shown here is derived from an EMBL/GenBank/DDBJ whole genome shotgun (WGS) entry which is preliminary data.</text>
</comment>
<evidence type="ECO:0000256" key="6">
    <source>
        <dbReference type="SAM" id="MobiDB-lite"/>
    </source>
</evidence>
<name>A0A918IV35_9ACTN</name>
<dbReference type="GO" id="GO:0033850">
    <property type="term" value="F:Z-farnesyl diphosphate synthase activity"/>
    <property type="evidence" value="ECO:0007669"/>
    <property type="project" value="TreeGrafter"/>
</dbReference>
<comment type="caution">
    <text evidence="5">Lacks conserved residue(s) required for the propagation of feature annotation.</text>
</comment>
<feature type="binding site" evidence="5">
    <location>
        <position position="111"/>
    </location>
    <ligand>
        <name>substrate</name>
    </ligand>
</feature>
<feature type="binding site" evidence="5">
    <location>
        <position position="99"/>
    </location>
    <ligand>
        <name>substrate</name>
    </ligand>
</feature>
<feature type="binding site" evidence="5">
    <location>
        <position position="145"/>
    </location>
    <ligand>
        <name>substrate</name>
    </ligand>
</feature>
<evidence type="ECO:0000256" key="1">
    <source>
        <dbReference type="ARBA" id="ARBA00022679"/>
    </source>
</evidence>
<gene>
    <name evidence="7" type="ORF">GCM10010503_04350</name>
</gene>
<dbReference type="FunFam" id="3.40.1180.10:FF:000003">
    <property type="entry name" value="Isoprenyl transferase 2"/>
    <property type="match status" value="1"/>
</dbReference>
<feature type="compositionally biased region" description="Low complexity" evidence="6">
    <location>
        <begin position="11"/>
        <end position="26"/>
    </location>
</feature>
<dbReference type="PANTHER" id="PTHR10291:SF43">
    <property type="entry name" value="DEHYDRODOLICHYL DIPHOSPHATE SYNTHASE COMPLEX SUBUNIT DHDDS"/>
    <property type="match status" value="1"/>
</dbReference>
<keyword evidence="1 5" id="KW-0808">Transferase</keyword>
<keyword evidence="3 5" id="KW-0460">Magnesium</keyword>
<feature type="region of interest" description="Disordered" evidence="6">
    <location>
        <begin position="1"/>
        <end position="60"/>
    </location>
</feature>
<evidence type="ECO:0000256" key="5">
    <source>
        <dbReference type="HAMAP-Rule" id="MF_01139"/>
    </source>
</evidence>
<dbReference type="NCBIfam" id="TIGR00055">
    <property type="entry name" value="uppS"/>
    <property type="match status" value="1"/>
</dbReference>
<feature type="binding site" evidence="5">
    <location>
        <begin position="139"/>
        <end position="141"/>
    </location>
    <ligand>
        <name>substrate</name>
    </ligand>
</feature>
<dbReference type="GO" id="GO:0045547">
    <property type="term" value="F:ditrans,polycis-polyprenyl diphosphate synthase [(2E,6E)-farnesyl diphosphate specific] activity"/>
    <property type="evidence" value="ECO:0007669"/>
    <property type="project" value="TreeGrafter"/>
</dbReference>
<feature type="binding site" evidence="5">
    <location>
        <position position="282"/>
    </location>
    <ligand>
        <name>Mg(2+)</name>
        <dbReference type="ChEBI" id="CHEBI:18420"/>
    </ligand>
</feature>
<sequence length="314" mass="34619">MGRRPGRRDASPASGAAPAGHAAAPARIPNPGPEQGPGSGRLDGSGTHTPRQPPEGHVNLRDKLRGLLVRLYARRVEGHLDHAQVPKHIGVIMDGNRRWAKAAGSTTVHGHRAGAEKIEEFLGWCSETDVQVVTLWLLSTDNFDRPQDELVPLLGIIEDVVRTLAADGRWRVHHVGTPDLLPSQMRLALKEAEETTAHIDGILVNVAIGYGGRQEIADAVRSMLHDAQDKGVSLEDLAESVDVEMIGRHLYTGAQPDPDLVIRTSGEQRLSGFMLWQTAHSEYYFCEVFWPAFRKVDFLRALRDYAARHRRYGG</sequence>
<feature type="active site" evidence="5">
    <location>
        <position position="94"/>
    </location>
</feature>
<comment type="function">
    <text evidence="5">Catalyzes the condensation of isopentenyl diphosphate (IPP) with allylic pyrophosphates generating different type of terpenoids.</text>
</comment>
<dbReference type="NCBIfam" id="NF011403">
    <property type="entry name" value="PRK14828.1"/>
    <property type="match status" value="1"/>
</dbReference>
<evidence type="ECO:0000313" key="8">
    <source>
        <dbReference type="Proteomes" id="UP000620224"/>
    </source>
</evidence>
<evidence type="ECO:0000256" key="2">
    <source>
        <dbReference type="ARBA" id="ARBA00022723"/>
    </source>
</evidence>
<evidence type="ECO:0000256" key="3">
    <source>
        <dbReference type="ARBA" id="ARBA00022842"/>
    </source>
</evidence>
<feature type="binding site" evidence="5">
    <location>
        <position position="143"/>
    </location>
    <ligand>
        <name>substrate</name>
    </ligand>
</feature>
<accession>A0A918IV35</accession>
<dbReference type="Proteomes" id="UP000620224">
    <property type="component" value="Unassembled WGS sequence"/>
</dbReference>
<keyword evidence="8" id="KW-1185">Reference proteome</keyword>
<dbReference type="GO" id="GO:0000287">
    <property type="term" value="F:magnesium ion binding"/>
    <property type="evidence" value="ECO:0007669"/>
    <property type="project" value="UniProtKB-UniRule"/>
</dbReference>